<evidence type="ECO:0000256" key="9">
    <source>
        <dbReference type="HAMAP-Rule" id="MF_00161"/>
    </source>
</evidence>
<feature type="transmembrane region" description="Helical" evidence="9">
    <location>
        <begin position="51"/>
        <end position="78"/>
    </location>
</feature>
<sequence length="160" mass="17666">MSVTRLGWTIALVLLALDQASKYLALSLLDTYERVAVLPFFDWVLLHNTGAAFSFLAGFEGGQRWFLLAVAVVAVVVIQRWFRTASMPVAVCLGLILGGAIGNALDRAFLGSVTDFILLHFRGWYYPAFNVADIGITLGAIGLLYDGFKEWRRERANHIG</sequence>
<keyword evidence="3 9" id="KW-0645">Protease</keyword>
<keyword evidence="7 9" id="KW-1133">Transmembrane helix</keyword>
<organism evidence="12 13">
    <name type="scientific">Litorivicinus lipolyticus</name>
    <dbReference type="NCBI Taxonomy" id="418701"/>
    <lineage>
        <taxon>Bacteria</taxon>
        <taxon>Pseudomonadati</taxon>
        <taxon>Pseudomonadota</taxon>
        <taxon>Gammaproteobacteria</taxon>
        <taxon>Oceanospirillales</taxon>
        <taxon>Litorivicinaceae</taxon>
        <taxon>Litorivicinus</taxon>
    </lineage>
</organism>
<dbReference type="RefSeq" id="WP_153714405.1">
    <property type="nucleotide sequence ID" value="NZ_CP045871.1"/>
</dbReference>
<proteinExistence type="inferred from homology"/>
<evidence type="ECO:0000313" key="13">
    <source>
        <dbReference type="Proteomes" id="UP000388235"/>
    </source>
</evidence>
<gene>
    <name evidence="9 12" type="primary">lspA</name>
    <name evidence="12" type="ORF">GH975_10120</name>
</gene>
<dbReference type="HAMAP" id="MF_00161">
    <property type="entry name" value="LspA"/>
    <property type="match status" value="1"/>
</dbReference>
<comment type="pathway">
    <text evidence="9">Protein modification; lipoprotein biosynthesis (signal peptide cleavage).</text>
</comment>
<keyword evidence="13" id="KW-1185">Reference proteome</keyword>
<dbReference type="EMBL" id="CP045871">
    <property type="protein sequence ID" value="QGG80902.1"/>
    <property type="molecule type" value="Genomic_DNA"/>
</dbReference>
<evidence type="ECO:0000256" key="2">
    <source>
        <dbReference type="ARBA" id="ARBA00022475"/>
    </source>
</evidence>
<evidence type="ECO:0000256" key="3">
    <source>
        <dbReference type="ARBA" id="ARBA00022670"/>
    </source>
</evidence>
<dbReference type="KEGG" id="llp:GH975_10120"/>
<keyword evidence="4 9" id="KW-0812">Transmembrane</keyword>
<feature type="active site" evidence="9">
    <location>
        <position position="133"/>
    </location>
</feature>
<comment type="caution">
    <text evidence="9">Lacks conserved residue(s) required for the propagation of feature annotation.</text>
</comment>
<dbReference type="PROSITE" id="PS00855">
    <property type="entry name" value="SPASE_II"/>
    <property type="match status" value="1"/>
</dbReference>
<accession>A0A5Q2QEZ6</accession>
<dbReference type="GO" id="GO:0004190">
    <property type="term" value="F:aspartic-type endopeptidase activity"/>
    <property type="evidence" value="ECO:0007669"/>
    <property type="project" value="UniProtKB-UniRule"/>
</dbReference>
<evidence type="ECO:0000256" key="7">
    <source>
        <dbReference type="ARBA" id="ARBA00022989"/>
    </source>
</evidence>
<dbReference type="GO" id="GO:0006508">
    <property type="term" value="P:proteolysis"/>
    <property type="evidence" value="ECO:0007669"/>
    <property type="project" value="UniProtKB-KW"/>
</dbReference>
<dbReference type="PANTHER" id="PTHR33695">
    <property type="entry name" value="LIPOPROTEIN SIGNAL PEPTIDASE"/>
    <property type="match status" value="1"/>
</dbReference>
<dbReference type="GO" id="GO:0005886">
    <property type="term" value="C:plasma membrane"/>
    <property type="evidence" value="ECO:0007669"/>
    <property type="project" value="UniProtKB-SubCell"/>
</dbReference>
<dbReference type="NCBIfam" id="TIGR00077">
    <property type="entry name" value="lspA"/>
    <property type="match status" value="1"/>
</dbReference>
<dbReference type="Pfam" id="PF01252">
    <property type="entry name" value="Peptidase_A8"/>
    <property type="match status" value="1"/>
</dbReference>
<dbReference type="PANTHER" id="PTHR33695:SF1">
    <property type="entry name" value="LIPOPROTEIN SIGNAL PEPTIDASE"/>
    <property type="match status" value="1"/>
</dbReference>
<name>A0A5Q2QEZ6_9GAMM</name>
<protein>
    <recommendedName>
        <fullName evidence="9">Lipoprotein signal peptidase</fullName>
        <ecNumber evidence="9">3.4.23.36</ecNumber>
    </recommendedName>
    <alternativeName>
        <fullName evidence="9">Prolipoprotein signal peptidase</fullName>
    </alternativeName>
    <alternativeName>
        <fullName evidence="9">Signal peptidase II</fullName>
        <shortName evidence="9">SPase II</shortName>
    </alternativeName>
</protein>
<comment type="catalytic activity">
    <reaction evidence="9 10">
        <text>Release of signal peptides from bacterial membrane prolipoproteins. Hydrolyzes -Xaa-Yaa-Zaa-|-(S,diacylglyceryl)Cys-, in which Xaa is hydrophobic (preferably Leu), and Yaa (Ala or Ser) and Zaa (Gly or Ala) have small, neutral side chains.</text>
        <dbReference type="EC" id="3.4.23.36"/>
    </reaction>
</comment>
<evidence type="ECO:0000313" key="12">
    <source>
        <dbReference type="EMBL" id="QGG80902.1"/>
    </source>
</evidence>
<comment type="similarity">
    <text evidence="1 9 11">Belongs to the peptidase A8 family.</text>
</comment>
<evidence type="ECO:0000256" key="6">
    <source>
        <dbReference type="ARBA" id="ARBA00022801"/>
    </source>
</evidence>
<dbReference type="InterPro" id="IPR001872">
    <property type="entry name" value="Peptidase_A8"/>
</dbReference>
<comment type="subcellular location">
    <subcellularLocation>
        <location evidence="9">Cell membrane</location>
        <topology evidence="9">Multi-pass membrane protein</topology>
    </subcellularLocation>
</comment>
<feature type="transmembrane region" description="Helical" evidence="9">
    <location>
        <begin position="85"/>
        <end position="104"/>
    </location>
</feature>
<dbReference type="PRINTS" id="PR00781">
    <property type="entry name" value="LIPOSIGPTASE"/>
</dbReference>
<evidence type="ECO:0000256" key="4">
    <source>
        <dbReference type="ARBA" id="ARBA00022692"/>
    </source>
</evidence>
<feature type="active site" evidence="9">
    <location>
        <position position="115"/>
    </location>
</feature>
<evidence type="ECO:0000256" key="1">
    <source>
        <dbReference type="ARBA" id="ARBA00006139"/>
    </source>
</evidence>
<comment type="function">
    <text evidence="9 10">This protein specifically catalyzes the removal of signal peptides from prolipoproteins.</text>
</comment>
<keyword evidence="8 9" id="KW-0472">Membrane</keyword>
<feature type="transmembrane region" description="Helical" evidence="9">
    <location>
        <begin position="124"/>
        <end position="145"/>
    </location>
</feature>
<dbReference type="UniPathway" id="UPA00665"/>
<evidence type="ECO:0000256" key="10">
    <source>
        <dbReference type="RuleBase" id="RU000594"/>
    </source>
</evidence>
<evidence type="ECO:0000256" key="8">
    <source>
        <dbReference type="ARBA" id="ARBA00023136"/>
    </source>
</evidence>
<evidence type="ECO:0000256" key="11">
    <source>
        <dbReference type="RuleBase" id="RU004181"/>
    </source>
</evidence>
<dbReference type="EC" id="3.4.23.36" evidence="9"/>
<dbReference type="Proteomes" id="UP000388235">
    <property type="component" value="Chromosome"/>
</dbReference>
<keyword evidence="2 9" id="KW-1003">Cell membrane</keyword>
<keyword evidence="6 9" id="KW-0378">Hydrolase</keyword>
<evidence type="ECO:0000256" key="5">
    <source>
        <dbReference type="ARBA" id="ARBA00022750"/>
    </source>
</evidence>
<dbReference type="AlphaFoldDB" id="A0A5Q2QEZ6"/>
<keyword evidence="5 9" id="KW-0064">Aspartyl protease</keyword>
<dbReference type="OrthoDB" id="9810259at2"/>
<reference evidence="12 13" key="1">
    <citation type="submission" date="2019-11" db="EMBL/GenBank/DDBJ databases">
        <authorList>
            <person name="Khan S.A."/>
            <person name="Jeon C.O."/>
            <person name="Chun B.H."/>
        </authorList>
    </citation>
    <scope>NUCLEOTIDE SEQUENCE [LARGE SCALE GENOMIC DNA]</scope>
    <source>
        <strain evidence="12 13">IMCC 1097</strain>
    </source>
</reference>